<reference evidence="5 6" key="1">
    <citation type="journal article" date="2015" name="Genome Biol. Evol.">
        <title>Characterization of Three Mycobacterium spp. with Potential Use in Bioremediation by Genome Sequencing and Comparative Genomics.</title>
        <authorList>
            <person name="Das S."/>
            <person name="Pettersson B.M."/>
            <person name="Behra P.R."/>
            <person name="Ramesh M."/>
            <person name="Dasgupta S."/>
            <person name="Bhattacharya A."/>
            <person name="Kirsebom L.A."/>
        </authorList>
    </citation>
    <scope>NUCLEOTIDE SEQUENCE [LARGE SCALE GENOMIC DNA]</scope>
    <source>
        <strain evidence="5 6">DSM 43826</strain>
    </source>
</reference>
<proteinExistence type="predicted"/>
<organism evidence="5 6">
    <name type="scientific">Mycolicibacterium chlorophenolicum</name>
    <dbReference type="NCBI Taxonomy" id="37916"/>
    <lineage>
        <taxon>Bacteria</taxon>
        <taxon>Bacillati</taxon>
        <taxon>Actinomycetota</taxon>
        <taxon>Actinomycetes</taxon>
        <taxon>Mycobacteriales</taxon>
        <taxon>Mycobacteriaceae</taxon>
        <taxon>Mycolicibacterium</taxon>
    </lineage>
</organism>
<dbReference type="AlphaFoldDB" id="A0A0J6VP47"/>
<dbReference type="CDD" id="cd06267">
    <property type="entry name" value="PBP1_LacI_sugar_binding-like"/>
    <property type="match status" value="1"/>
</dbReference>
<dbReference type="PATRIC" id="fig|37916.4.peg.4658"/>
<dbReference type="EMBL" id="JYNL01000058">
    <property type="protein sequence ID" value="KMO71238.1"/>
    <property type="molecule type" value="Genomic_DNA"/>
</dbReference>
<evidence type="ECO:0000313" key="5">
    <source>
        <dbReference type="EMBL" id="KMO71238.1"/>
    </source>
</evidence>
<keyword evidence="1" id="KW-0805">Transcription regulation</keyword>
<feature type="domain" description="HTH lacI-type" evidence="4">
    <location>
        <begin position="8"/>
        <end position="62"/>
    </location>
</feature>
<dbReference type="InterPro" id="IPR010982">
    <property type="entry name" value="Lambda_DNA-bd_dom_sf"/>
</dbReference>
<dbReference type="InterPro" id="IPR046335">
    <property type="entry name" value="LacI/GalR-like_sensor"/>
</dbReference>
<name>A0A0J6VP47_9MYCO</name>
<dbReference type="GO" id="GO:0003700">
    <property type="term" value="F:DNA-binding transcription factor activity"/>
    <property type="evidence" value="ECO:0007669"/>
    <property type="project" value="TreeGrafter"/>
</dbReference>
<keyword evidence="2" id="KW-0238">DNA-binding</keyword>
<accession>A0A0J6VP47</accession>
<dbReference type="STRING" id="37916.MCHLDSM_04660"/>
<protein>
    <submittedName>
        <fullName evidence="5">HTH-type transcriptional regulator DegA</fullName>
    </submittedName>
</protein>
<dbReference type="Pfam" id="PF13377">
    <property type="entry name" value="Peripla_BP_3"/>
    <property type="match status" value="1"/>
</dbReference>
<keyword evidence="6" id="KW-1185">Reference proteome</keyword>
<dbReference type="Gene3D" id="3.40.50.2300">
    <property type="match status" value="2"/>
</dbReference>
<evidence type="ECO:0000313" key="6">
    <source>
        <dbReference type="Proteomes" id="UP000036513"/>
    </source>
</evidence>
<dbReference type="Proteomes" id="UP000036513">
    <property type="component" value="Unassembled WGS sequence"/>
</dbReference>
<dbReference type="PROSITE" id="PS50932">
    <property type="entry name" value="HTH_LACI_2"/>
    <property type="match status" value="1"/>
</dbReference>
<dbReference type="Pfam" id="PF00356">
    <property type="entry name" value="LacI"/>
    <property type="match status" value="1"/>
</dbReference>
<evidence type="ECO:0000256" key="1">
    <source>
        <dbReference type="ARBA" id="ARBA00023015"/>
    </source>
</evidence>
<dbReference type="Gene3D" id="1.10.260.40">
    <property type="entry name" value="lambda repressor-like DNA-binding domains"/>
    <property type="match status" value="1"/>
</dbReference>
<dbReference type="InterPro" id="IPR028082">
    <property type="entry name" value="Peripla_BP_I"/>
</dbReference>
<dbReference type="SMART" id="SM00354">
    <property type="entry name" value="HTH_LACI"/>
    <property type="match status" value="1"/>
</dbReference>
<dbReference type="InterPro" id="IPR000843">
    <property type="entry name" value="HTH_LacI"/>
</dbReference>
<dbReference type="SMR" id="A0A0J6VP47"/>
<dbReference type="CDD" id="cd01392">
    <property type="entry name" value="HTH_LacI"/>
    <property type="match status" value="1"/>
</dbReference>
<sequence length="334" mass="35479">MPAERPRPTMQDVADKVGVSKALVSLVIRNAPGASAETRKRVLDAAEEIGYRVNRTAALMTAKRSHLIGVMAKISSGFHAEIVEDLVAAADRAGYEIVLGAVTPTHDEARVVETLRDFRCEGLLLIGPELPAREIEAVAATMPTVVIGRRITEPNLDVVRSADGRGIASAVDHLVGLGHRDIAHVDGGTGTISADRRTGFLRAMRRHGMSDSARVVSGDFTEAAGMRAVSELLDAGLPTAIMCANDYSAIGAMDRLRRAGFSVPEHVSITGYDNSLLARLGSIDLTSVSQQPQEQADRAIEAVVERLDGGRTEPRSTVLAPALVVRGSTAGPRR</sequence>
<evidence type="ECO:0000259" key="4">
    <source>
        <dbReference type="PROSITE" id="PS50932"/>
    </source>
</evidence>
<evidence type="ECO:0000256" key="2">
    <source>
        <dbReference type="ARBA" id="ARBA00023125"/>
    </source>
</evidence>
<gene>
    <name evidence="5" type="primary">degA_1</name>
    <name evidence="5" type="ORF">MCHLDSM_04660</name>
</gene>
<dbReference type="SUPFAM" id="SSF53822">
    <property type="entry name" value="Periplasmic binding protein-like I"/>
    <property type="match status" value="1"/>
</dbReference>
<dbReference type="PANTHER" id="PTHR30146">
    <property type="entry name" value="LACI-RELATED TRANSCRIPTIONAL REPRESSOR"/>
    <property type="match status" value="1"/>
</dbReference>
<dbReference type="PANTHER" id="PTHR30146:SF155">
    <property type="entry name" value="ALANINE RACEMASE"/>
    <property type="match status" value="1"/>
</dbReference>
<evidence type="ECO:0000256" key="3">
    <source>
        <dbReference type="ARBA" id="ARBA00023163"/>
    </source>
</evidence>
<keyword evidence="3" id="KW-0804">Transcription</keyword>
<dbReference type="GO" id="GO:0000976">
    <property type="term" value="F:transcription cis-regulatory region binding"/>
    <property type="evidence" value="ECO:0007669"/>
    <property type="project" value="TreeGrafter"/>
</dbReference>
<dbReference type="SUPFAM" id="SSF47413">
    <property type="entry name" value="lambda repressor-like DNA-binding domains"/>
    <property type="match status" value="1"/>
</dbReference>
<comment type="caution">
    <text evidence="5">The sequence shown here is derived from an EMBL/GenBank/DDBJ whole genome shotgun (WGS) entry which is preliminary data.</text>
</comment>